<dbReference type="Gene3D" id="3.40.30.10">
    <property type="entry name" value="Glutaredoxin"/>
    <property type="match status" value="1"/>
</dbReference>
<dbReference type="InterPro" id="IPR013766">
    <property type="entry name" value="Thioredoxin_domain"/>
</dbReference>
<evidence type="ECO:0000259" key="1">
    <source>
        <dbReference type="PROSITE" id="PS51352"/>
    </source>
</evidence>
<dbReference type="InterPro" id="IPR012336">
    <property type="entry name" value="Thioredoxin-like_fold"/>
</dbReference>
<dbReference type="AlphaFoldDB" id="A0A8J9SYI2"/>
<evidence type="ECO:0000313" key="2">
    <source>
        <dbReference type="EMBL" id="CAG9279709.1"/>
    </source>
</evidence>
<dbReference type="PANTHER" id="PTHR46472">
    <property type="entry name" value="NUCLEOREDOXIN"/>
    <property type="match status" value="1"/>
</dbReference>
<dbReference type="PANTHER" id="PTHR46472:SF1">
    <property type="entry name" value="NUCLEOREDOXIN"/>
    <property type="match status" value="1"/>
</dbReference>
<protein>
    <recommendedName>
        <fullName evidence="1">Thioredoxin domain-containing protein</fullName>
    </recommendedName>
</protein>
<accession>A0A8J9SYI2</accession>
<dbReference type="OMA" id="PEFDEYY"/>
<dbReference type="GO" id="GO:0030178">
    <property type="term" value="P:negative regulation of Wnt signaling pathway"/>
    <property type="evidence" value="ECO:0007669"/>
    <property type="project" value="TreeGrafter"/>
</dbReference>
<dbReference type="PROSITE" id="PS51352">
    <property type="entry name" value="THIOREDOXIN_2"/>
    <property type="match status" value="1"/>
</dbReference>
<dbReference type="Pfam" id="PF13905">
    <property type="entry name" value="Thioredoxin_8"/>
    <property type="match status" value="1"/>
</dbReference>
<name>A0A8J9SYI2_PHATR</name>
<dbReference type="EMBL" id="OU594953">
    <property type="protein sequence ID" value="CAG9279709.1"/>
    <property type="molecule type" value="Genomic_DNA"/>
</dbReference>
<sequence length="228" mass="25391">MPAAAAAVKKPLLTPMEELLGTKLLEKAKGPKKDTKTLLKDKDLVALYFSASWCKPCQTFSPLLMEFYDHIEGMNVDVVFVSSDRTTPEFDEYYGHMPWLAIPSDAGAAKIKNNLSQRLKIQGIPSLIVVDAKTGEFVSDKARYEVTGTFIDEKQAQGIVTKWKGLERKPLDQGILDGQEPGGIKGLIMMLLKSPASIFAILYIYRNAGGWFKEIMDRFKQPGTDNEL</sequence>
<proteinExistence type="predicted"/>
<dbReference type="GO" id="GO:0031397">
    <property type="term" value="P:negative regulation of protein ubiquitination"/>
    <property type="evidence" value="ECO:0007669"/>
    <property type="project" value="TreeGrafter"/>
</dbReference>
<dbReference type="GO" id="GO:0005634">
    <property type="term" value="C:nucleus"/>
    <property type="evidence" value="ECO:0007669"/>
    <property type="project" value="TreeGrafter"/>
</dbReference>
<dbReference type="GO" id="GO:0004791">
    <property type="term" value="F:thioredoxin-disulfide reductase (NADPH) activity"/>
    <property type="evidence" value="ECO:0007669"/>
    <property type="project" value="TreeGrafter"/>
</dbReference>
<reference evidence="2" key="1">
    <citation type="submission" date="2022-02" db="EMBL/GenBank/DDBJ databases">
        <authorList>
            <person name="Giguere J D."/>
        </authorList>
    </citation>
    <scope>NUCLEOTIDE SEQUENCE</scope>
    <source>
        <strain evidence="2">CCAP 1055/1</strain>
    </source>
</reference>
<dbReference type="Proteomes" id="UP000836788">
    <property type="component" value="Chromosome 12"/>
</dbReference>
<dbReference type="InterPro" id="IPR036249">
    <property type="entry name" value="Thioredoxin-like_sf"/>
</dbReference>
<organism evidence="2">
    <name type="scientific">Phaeodactylum tricornutum</name>
    <name type="common">Diatom</name>
    <dbReference type="NCBI Taxonomy" id="2850"/>
    <lineage>
        <taxon>Eukaryota</taxon>
        <taxon>Sar</taxon>
        <taxon>Stramenopiles</taxon>
        <taxon>Ochrophyta</taxon>
        <taxon>Bacillariophyta</taxon>
        <taxon>Bacillariophyceae</taxon>
        <taxon>Bacillariophycidae</taxon>
        <taxon>Naviculales</taxon>
        <taxon>Phaeodactylaceae</taxon>
        <taxon>Phaeodactylum</taxon>
    </lineage>
</organism>
<dbReference type="SUPFAM" id="SSF52833">
    <property type="entry name" value="Thioredoxin-like"/>
    <property type="match status" value="1"/>
</dbReference>
<feature type="domain" description="Thioredoxin" evidence="1">
    <location>
        <begin position="4"/>
        <end position="165"/>
    </location>
</feature>
<gene>
    <name evidence="2" type="ORF">PTTT1_LOCUS10947</name>
</gene>